<dbReference type="InterPro" id="IPR016024">
    <property type="entry name" value="ARM-type_fold"/>
</dbReference>
<sequence length="1458" mass="166489">MLQHNSHTTEFTTNFEIPLEPTDLEKESDKYFCVDDVEVERSELDSILDEIENKLSDKAYSITNKDLFSKIYTCVKRFSSLEDNQKIRLVDSLNNNLVLLLASISKLLSPGVESGNNLDHVISIHKNALKMFIFLLYWVISKYEKEEVEYVKSKKDEELSKTKKKRGTKARRKSIIELDSWKEGILHTLCSVLKRDDLPKLWKKDRVEDAFTLLFFKISFSLMENHDNIKSTLIKESIFKLITNALQIPSDNLQTVVSSILHMIMNDEQMTNIVVELIDHIGKNTSRATNDSCSTVEKLFVSELFREIGSLELNNDTPGTKFLSQFISTIGEKVPTAILSNMSVVISHLNDESYNIRNAIIHAISRVIPTVLKQTSDENNSRNTTSENLTKKTRDQLLTILEERVHDVNAYTRSKAIQCWCYLCEEKSIPLKILPKILETVLGRLYDKTSSVRKSAIHFLSTLLESNPYGADLKLAKFTEEATAAKRIVDSLPKHTEEELENLPDLEQKEIRLTRDNAFKLYLFYKEGADFISKVHDTLPSVCQLLSSETITDVVECIDYLVKCYMFRIEISSFGLKKVLKLVWSPYQSIKDAASEAIQHIFMNTERLSRNAEECIEVAKQFAEFVTECSQSELSALECIVNMLVLKNEFSKNLFLSLLEIISPKYSEQHCIGALILLNMIATARPEALRKKIKALINNCFGRTEKQGFLIAHYACKIFQKMAIDDSSDAYKAEEKKKSKSSSTTVDNEDMLRYAGGNDNFKLTDDHKLFEILLEYSIDKEQKFPIYEWMILTESAITTIYALCMNPEQLSTHIIKQVSLNTNLSGNNNEANSQLSVAPVELTKLFFILGTCVIQELVCLERQFKKAKGLNKAASIEKQQNTSSKKSSSSSKKSSKKKRDLSEMDDEEEDSNTTVIEKELGLDNMDIHALEESFKEKENNIITESSLYGSYLPLILNICCDNTNIYKYSVLRRSAILALCKYMCVSQTVCEQQLQLLFTILVKLPKEMHSKSSIDGYATIRNNIIVTIGDLACRFPNFVERYIHHLYSCLRDTDQRVRKNTLLVLSHLVLNDMIKVKANIFEIVRCIVDTNDEISQLSKAFFTKLAEKASGNNNPIYNLLPTILSNLSQKSANITPTAFQNIMEFLLSFVKKVLHKEKLVEKLCRRFDLVKISSSIHTNDEVYEKTIQEEDILQELDITSQPEAVVEGDTKFDHDEEIIQQWRNLAFCLTQLSMNDKCIQIMISENCVKSYKKALIDFEVYDMLSSITAKFKKTASTKVGKKANSEVGVLSPELKDAIEEWEKQIRQTHLKLCEESGVKSKLLESDDDENEDDNDDASASENTRSGKKVIKRRGKKSASTKKSKSKKGRKTVNDDEEEEIEFSDEDDDDDEAINELLESDGESDKDIGSDLELFDSEDDKEQTVEEEENNTITSLTNAEDTNEEEETTVKRRSRSKRR</sequence>
<reference evidence="14 15" key="1">
    <citation type="journal article" date="2019" name="Sci. Rep.">
        <title>Nanopore sequencing improves the draft genome of the human pathogenic amoeba Naegleria fowleri.</title>
        <authorList>
            <person name="Liechti N."/>
            <person name="Schurch N."/>
            <person name="Bruggmann R."/>
            <person name="Wittwer M."/>
        </authorList>
    </citation>
    <scope>NUCLEOTIDE SEQUENCE [LARGE SCALE GENOMIC DNA]</scope>
    <source>
        <strain evidence="14 15">ATCC 30894</strain>
    </source>
</reference>
<dbReference type="GeneID" id="68110248"/>
<accession>A0A6A5BUV2</accession>
<feature type="compositionally biased region" description="Basic residues" evidence="11">
    <location>
        <begin position="1345"/>
        <end position="1370"/>
    </location>
</feature>
<evidence type="ECO:0000256" key="7">
    <source>
        <dbReference type="ARBA" id="ARBA00023067"/>
    </source>
</evidence>
<evidence type="ECO:0000313" key="15">
    <source>
        <dbReference type="Proteomes" id="UP000444721"/>
    </source>
</evidence>
<comment type="function">
    <text evidence="10">Regulatory subunit of the condensin complex, a complex required for conversion of interphase chromatin into mitotic-like condense chromosomes. The condensin complex probably introduces positive supercoils into relaxed DNA in the presence of type I topoisomerases and converts nicked DNA into positive knotted forms in the presence of type II topoisomerases.</text>
</comment>
<keyword evidence="5 10" id="KW-0132">Cell division</keyword>
<feature type="domain" description="Condensin complex subunit 1 C-terminal" evidence="12">
    <location>
        <begin position="1019"/>
        <end position="1170"/>
    </location>
</feature>
<evidence type="ECO:0000256" key="4">
    <source>
        <dbReference type="ARBA" id="ARBA00022454"/>
    </source>
</evidence>
<keyword evidence="9 10" id="KW-0131">Cell cycle</keyword>
<dbReference type="PIRSF" id="PIRSF017127">
    <property type="entry name" value="Condensin_D2"/>
    <property type="match status" value="1"/>
</dbReference>
<keyword evidence="15" id="KW-1185">Reference proteome</keyword>
<gene>
    <name evidence="14" type="ORF">FDP41_003030</name>
</gene>
<dbReference type="Pfam" id="PF12765">
    <property type="entry name" value="Cohesin_HEAT"/>
    <property type="match status" value="1"/>
</dbReference>
<evidence type="ECO:0000259" key="13">
    <source>
        <dbReference type="Pfam" id="PF12922"/>
    </source>
</evidence>
<feature type="region of interest" description="Disordered" evidence="11">
    <location>
        <begin position="1321"/>
        <end position="1458"/>
    </location>
</feature>
<evidence type="ECO:0000256" key="11">
    <source>
        <dbReference type="SAM" id="MobiDB-lite"/>
    </source>
</evidence>
<comment type="subcellular location">
    <subcellularLocation>
        <location evidence="2">Chromosome</location>
    </subcellularLocation>
    <subcellularLocation>
        <location evidence="1">Nucleus</location>
    </subcellularLocation>
</comment>
<dbReference type="VEuPathDB" id="AmoebaDB:NF0095750"/>
<dbReference type="InterPro" id="IPR026971">
    <property type="entry name" value="CND1/NCAPD3"/>
</dbReference>
<evidence type="ECO:0000256" key="1">
    <source>
        <dbReference type="ARBA" id="ARBA00004123"/>
    </source>
</evidence>
<dbReference type="GO" id="GO:0051301">
    <property type="term" value="P:cell division"/>
    <property type="evidence" value="ECO:0007669"/>
    <property type="project" value="UniProtKB-KW"/>
</dbReference>
<comment type="caution">
    <text evidence="14">The sequence shown here is derived from an EMBL/GenBank/DDBJ whole genome shotgun (WGS) entry which is preliminary data.</text>
</comment>
<feature type="domain" description="Condensin complex subunit 1 N-terminal" evidence="13">
    <location>
        <begin position="84"/>
        <end position="245"/>
    </location>
</feature>
<dbReference type="Proteomes" id="UP000444721">
    <property type="component" value="Unassembled WGS sequence"/>
</dbReference>
<evidence type="ECO:0000256" key="2">
    <source>
        <dbReference type="ARBA" id="ARBA00004286"/>
    </source>
</evidence>
<dbReference type="GO" id="GO:0000779">
    <property type="term" value="C:condensed chromosome, centromeric region"/>
    <property type="evidence" value="ECO:0007669"/>
    <property type="project" value="TreeGrafter"/>
</dbReference>
<evidence type="ECO:0000259" key="12">
    <source>
        <dbReference type="Pfam" id="PF12717"/>
    </source>
</evidence>
<dbReference type="EMBL" id="VFQX01000033">
    <property type="protein sequence ID" value="KAF0977708.1"/>
    <property type="molecule type" value="Genomic_DNA"/>
</dbReference>
<dbReference type="InterPro" id="IPR011989">
    <property type="entry name" value="ARM-like"/>
</dbReference>
<keyword evidence="4" id="KW-0158">Chromosome</keyword>
<evidence type="ECO:0000256" key="8">
    <source>
        <dbReference type="ARBA" id="ARBA00023242"/>
    </source>
</evidence>
<dbReference type="PANTHER" id="PTHR14222">
    <property type="entry name" value="CONDENSIN"/>
    <property type="match status" value="1"/>
</dbReference>
<evidence type="ECO:0000256" key="5">
    <source>
        <dbReference type="ARBA" id="ARBA00022618"/>
    </source>
</evidence>
<dbReference type="InterPro" id="IPR032682">
    <property type="entry name" value="Cnd1_C"/>
</dbReference>
<dbReference type="Pfam" id="PF12717">
    <property type="entry name" value="Cnd1"/>
    <property type="match status" value="1"/>
</dbReference>
<dbReference type="OMA" id="CPLEKLW"/>
<dbReference type="RefSeq" id="XP_044562421.1">
    <property type="nucleotide sequence ID" value="XM_044706290.1"/>
</dbReference>
<dbReference type="InterPro" id="IPR007673">
    <property type="entry name" value="Condensin_cplx_su1"/>
</dbReference>
<name>A0A6A5BUV2_NAEFO</name>
<dbReference type="SUPFAM" id="SSF48371">
    <property type="entry name" value="ARM repeat"/>
    <property type="match status" value="1"/>
</dbReference>
<feature type="compositionally biased region" description="Acidic residues" evidence="11">
    <location>
        <begin position="1412"/>
        <end position="1429"/>
    </location>
</feature>
<feature type="region of interest" description="Disordered" evidence="11">
    <location>
        <begin position="875"/>
        <end position="915"/>
    </location>
</feature>
<dbReference type="OrthoDB" id="436262at2759"/>
<keyword evidence="8" id="KW-0539">Nucleus</keyword>
<organism evidence="14 15">
    <name type="scientific">Naegleria fowleri</name>
    <name type="common">Brain eating amoeba</name>
    <dbReference type="NCBI Taxonomy" id="5763"/>
    <lineage>
        <taxon>Eukaryota</taxon>
        <taxon>Discoba</taxon>
        <taxon>Heterolobosea</taxon>
        <taxon>Tetramitia</taxon>
        <taxon>Eutetramitia</taxon>
        <taxon>Vahlkampfiidae</taxon>
        <taxon>Naegleria</taxon>
    </lineage>
</organism>
<keyword evidence="6 10" id="KW-0498">Mitosis</keyword>
<evidence type="ECO:0000256" key="9">
    <source>
        <dbReference type="ARBA" id="ARBA00023306"/>
    </source>
</evidence>
<evidence type="ECO:0000313" key="14">
    <source>
        <dbReference type="EMBL" id="KAF0977708.1"/>
    </source>
</evidence>
<dbReference type="GO" id="GO:0005634">
    <property type="term" value="C:nucleus"/>
    <property type="evidence" value="ECO:0007669"/>
    <property type="project" value="UniProtKB-SubCell"/>
</dbReference>
<dbReference type="InterPro" id="IPR024324">
    <property type="entry name" value="Condensin_cplx_su1_N"/>
</dbReference>
<dbReference type="Pfam" id="PF12922">
    <property type="entry name" value="Cnd1_N"/>
    <property type="match status" value="1"/>
</dbReference>
<dbReference type="PANTHER" id="PTHR14222:SF2">
    <property type="entry name" value="CONDENSIN COMPLEX SUBUNIT 1"/>
    <property type="match status" value="1"/>
</dbReference>
<dbReference type="InterPro" id="IPR026003">
    <property type="entry name" value="Cohesin_HEAT"/>
</dbReference>
<evidence type="ECO:0000256" key="3">
    <source>
        <dbReference type="ARBA" id="ARBA00009606"/>
    </source>
</evidence>
<evidence type="ECO:0000256" key="10">
    <source>
        <dbReference type="PIRNR" id="PIRNR017127"/>
    </source>
</evidence>
<proteinExistence type="inferred from homology"/>
<dbReference type="GO" id="GO:0007076">
    <property type="term" value="P:mitotic chromosome condensation"/>
    <property type="evidence" value="ECO:0007669"/>
    <property type="project" value="InterPro"/>
</dbReference>
<dbReference type="GO" id="GO:0042393">
    <property type="term" value="F:histone binding"/>
    <property type="evidence" value="ECO:0007669"/>
    <property type="project" value="TreeGrafter"/>
</dbReference>
<keyword evidence="7 10" id="KW-0226">DNA condensation</keyword>
<dbReference type="GO" id="GO:0000796">
    <property type="term" value="C:condensin complex"/>
    <property type="evidence" value="ECO:0007669"/>
    <property type="project" value="TreeGrafter"/>
</dbReference>
<dbReference type="VEuPathDB" id="AmoebaDB:FDP41_003030"/>
<comment type="similarity">
    <text evidence="3 10">Belongs to the CND1 (condensin subunit 1) family.</text>
</comment>
<evidence type="ECO:0000256" key="6">
    <source>
        <dbReference type="ARBA" id="ARBA00022776"/>
    </source>
</evidence>
<feature type="compositionally biased region" description="Acidic residues" evidence="11">
    <location>
        <begin position="1325"/>
        <end position="1338"/>
    </location>
</feature>
<dbReference type="Gene3D" id="1.25.10.10">
    <property type="entry name" value="Leucine-rich Repeat Variant"/>
    <property type="match status" value="2"/>
</dbReference>
<protein>
    <submittedName>
        <fullName evidence="14">Uncharacterized protein</fullName>
    </submittedName>
</protein>
<dbReference type="GO" id="GO:0010032">
    <property type="term" value="P:meiotic chromosome condensation"/>
    <property type="evidence" value="ECO:0007669"/>
    <property type="project" value="TreeGrafter"/>
</dbReference>
<feature type="compositionally biased region" description="Low complexity" evidence="11">
    <location>
        <begin position="883"/>
        <end position="892"/>
    </location>
</feature>
<feature type="compositionally biased region" description="Acidic residues" evidence="11">
    <location>
        <begin position="1374"/>
        <end position="1401"/>
    </location>
</feature>
<dbReference type="VEuPathDB" id="AmoebaDB:NfTy_058470"/>